<dbReference type="InterPro" id="IPR039299">
    <property type="entry name" value="SEOA"/>
</dbReference>
<dbReference type="PANTHER" id="PTHR33232:SF9">
    <property type="entry name" value="PROTEIN SIEVE ELEMENT OCCLUSION B"/>
    <property type="match status" value="1"/>
</dbReference>
<gene>
    <name evidence="1" type="ORF">ACJRO7_029854</name>
</gene>
<evidence type="ECO:0000313" key="2">
    <source>
        <dbReference type="Proteomes" id="UP001634007"/>
    </source>
</evidence>
<sequence length="236" mass="27127">MSDRMRDVLKGDKACEGHIGQTEEYQKYVKIMEAPVDIVDFLNSLLTAKDSLQDPTVTGPSDTPVYIILTSVMLIISDPKISEDDIETLKIIHDDPNRIRRSPKEDDWKEILYELVWIPIVDATPKNFEALHNLKSLMQWAYRYIKEEWRFKREAIIVALDSLGNESTDPWKDPCNWVKLVIKETVVPHKTLDEITTEYILFYGGTAAITADVTGVPNIDGINLKVKRLQLTKIRR</sequence>
<proteinExistence type="predicted"/>
<keyword evidence="2" id="KW-1185">Reference proteome</keyword>
<accession>A0ABD3J9U1</accession>
<dbReference type="Proteomes" id="UP001634007">
    <property type="component" value="Unassembled WGS sequence"/>
</dbReference>
<name>A0ABD3J9U1_EUCGL</name>
<dbReference type="PANTHER" id="PTHR33232">
    <property type="entry name" value="PROTEIN SIEVE ELEMENT OCCLUSION B-LIKE"/>
    <property type="match status" value="1"/>
</dbReference>
<comment type="caution">
    <text evidence="1">The sequence shown here is derived from an EMBL/GenBank/DDBJ whole genome shotgun (WGS) entry which is preliminary data.</text>
</comment>
<dbReference type="EMBL" id="JBJKBG010000008">
    <property type="protein sequence ID" value="KAL3724756.1"/>
    <property type="molecule type" value="Genomic_DNA"/>
</dbReference>
<protein>
    <submittedName>
        <fullName evidence="1">Uncharacterized protein</fullName>
    </submittedName>
</protein>
<evidence type="ECO:0000313" key="1">
    <source>
        <dbReference type="EMBL" id="KAL3724756.1"/>
    </source>
</evidence>
<dbReference type="AlphaFoldDB" id="A0ABD3J9U1"/>
<reference evidence="1 2" key="1">
    <citation type="submission" date="2024-11" db="EMBL/GenBank/DDBJ databases">
        <title>Chromosome-level genome assembly of Eucalyptus globulus Labill. provides insights into its genome evolution.</title>
        <authorList>
            <person name="Li X."/>
        </authorList>
    </citation>
    <scope>NUCLEOTIDE SEQUENCE [LARGE SCALE GENOMIC DNA]</scope>
    <source>
        <strain evidence="1">CL2024</strain>
        <tissue evidence="1">Fresh tender leaves</tissue>
    </source>
</reference>
<organism evidence="1 2">
    <name type="scientific">Eucalyptus globulus</name>
    <name type="common">Tasmanian blue gum</name>
    <dbReference type="NCBI Taxonomy" id="34317"/>
    <lineage>
        <taxon>Eukaryota</taxon>
        <taxon>Viridiplantae</taxon>
        <taxon>Streptophyta</taxon>
        <taxon>Embryophyta</taxon>
        <taxon>Tracheophyta</taxon>
        <taxon>Spermatophyta</taxon>
        <taxon>Magnoliopsida</taxon>
        <taxon>eudicotyledons</taxon>
        <taxon>Gunneridae</taxon>
        <taxon>Pentapetalae</taxon>
        <taxon>rosids</taxon>
        <taxon>malvids</taxon>
        <taxon>Myrtales</taxon>
        <taxon>Myrtaceae</taxon>
        <taxon>Myrtoideae</taxon>
        <taxon>Eucalypteae</taxon>
        <taxon>Eucalyptus</taxon>
    </lineage>
</organism>